<dbReference type="Gene3D" id="3.40.50.300">
    <property type="entry name" value="P-loop containing nucleotide triphosphate hydrolases"/>
    <property type="match status" value="1"/>
</dbReference>
<dbReference type="SUPFAM" id="SSF52540">
    <property type="entry name" value="P-loop containing nucleoside triphosphate hydrolases"/>
    <property type="match status" value="1"/>
</dbReference>
<evidence type="ECO:0000256" key="2">
    <source>
        <dbReference type="PROSITE-ProRule" id="PRU00339"/>
    </source>
</evidence>
<dbReference type="InterPro" id="IPR027417">
    <property type="entry name" value="P-loop_NTPase"/>
</dbReference>
<dbReference type="InterPro" id="IPR011990">
    <property type="entry name" value="TPR-like_helical_dom_sf"/>
</dbReference>
<accession>A0ABW9UXQ0</accession>
<dbReference type="InterPro" id="IPR056413">
    <property type="entry name" value="TPR_CcmH_CycH"/>
</dbReference>
<dbReference type="Pfam" id="PF13469">
    <property type="entry name" value="Sulfotransfer_3"/>
    <property type="match status" value="1"/>
</dbReference>
<dbReference type="Proteomes" id="UP000444401">
    <property type="component" value="Unassembled WGS sequence"/>
</dbReference>
<evidence type="ECO:0000313" key="4">
    <source>
        <dbReference type="EMBL" id="MXO68948.1"/>
    </source>
</evidence>
<dbReference type="PROSITE" id="PS50005">
    <property type="entry name" value="TPR"/>
    <property type="match status" value="1"/>
</dbReference>
<organism evidence="4 5">
    <name type="scientific">Pelagerythrobacter marinus</name>
    <dbReference type="NCBI Taxonomy" id="538382"/>
    <lineage>
        <taxon>Bacteria</taxon>
        <taxon>Pseudomonadati</taxon>
        <taxon>Pseudomonadota</taxon>
        <taxon>Alphaproteobacteria</taxon>
        <taxon>Sphingomonadales</taxon>
        <taxon>Erythrobacteraceae</taxon>
        <taxon>Pelagerythrobacter</taxon>
    </lineage>
</organism>
<protein>
    <submittedName>
        <fullName evidence="4">Tetratricopeptide repeat protein</fullName>
    </submittedName>
</protein>
<keyword evidence="5" id="KW-1185">Reference proteome</keyword>
<dbReference type="InterPro" id="IPR026634">
    <property type="entry name" value="TPST-like"/>
</dbReference>
<dbReference type="Pfam" id="PF13432">
    <property type="entry name" value="TPR_16"/>
    <property type="match status" value="2"/>
</dbReference>
<feature type="repeat" description="TPR" evidence="2">
    <location>
        <begin position="278"/>
        <end position="311"/>
    </location>
</feature>
<evidence type="ECO:0000259" key="3">
    <source>
        <dbReference type="Pfam" id="PF23914"/>
    </source>
</evidence>
<keyword evidence="2" id="KW-0802">TPR repeat</keyword>
<sequence length="665" mass="74113">MTGAGNDRAAQLEQAQDALRAGRHAQAVALAEGLLAADADDTDALYVAAVGARYRKDYAQAEDFLRRLHAASPEYGRAWQESGHLARARGDAAAALDAYVRATRHNPALAASWRAQGEILAAQGQPAAARAALAQAQRIADLPRELVAVTNHLHEGRLARAEEICRHYLRRHPRDVEGMRLLAEIGKRLGILDDAEFLLESALAFAPDNVQVRLDYIDALRRRQRFARAREQAEALYRSDPGNVLFQSHLAIESMQTGDYDRAFELFDAVLAKVPGDPATLTSKGHALKTMGRQDDAIDAYRAAFAARPDHGDAYYALANLKTYRFTGGEIAAMHAALARPGLAFMDRVHICFALGKAHEDRGEYADSFRFYEQGNTLKRRQMRYDADRMTAELRAQAEHCTPALFERHRGAGHDARDPIFILGLPRAGSTLLEQILASHSQVDGTLELPDILALAHRLRGRQPGASRYPQVLHELTAEQLAQMGRDYIVNTRIHRQGAPFFIDKMPNNFRHIGLIHLILPNAKIIDARRAPMDCCFSGFRQLFAEGQEFTYGLREIGRYYADYVALMDHWDSVLPGKVLRVQHEDVLDDLEGQVRRMLDFLGLPFEPACLDFHKTRRAVRTASSEQVRRPINRAGQGTWVPFDPWLGELRDALGPLAAPAREAG</sequence>
<dbReference type="PANTHER" id="PTHR12788:SF10">
    <property type="entry name" value="PROTEIN-TYROSINE SULFOTRANSFERASE"/>
    <property type="match status" value="1"/>
</dbReference>
<reference evidence="4 5" key="1">
    <citation type="submission" date="2019-12" db="EMBL/GenBank/DDBJ databases">
        <title>Genomic-based taxomic classification of the family Erythrobacteraceae.</title>
        <authorList>
            <person name="Xu L."/>
        </authorList>
    </citation>
    <scope>NUCLEOTIDE SEQUENCE [LARGE SCALE GENOMIC DNA]</scope>
    <source>
        <strain evidence="4 5">H32</strain>
    </source>
</reference>
<comment type="caution">
    <text evidence="4">The sequence shown here is derived from an EMBL/GenBank/DDBJ whole genome shotgun (WGS) entry which is preliminary data.</text>
</comment>
<dbReference type="InterPro" id="IPR019734">
    <property type="entry name" value="TPR_rpt"/>
</dbReference>
<keyword evidence="1" id="KW-0808">Transferase</keyword>
<dbReference type="EMBL" id="WTYO01000003">
    <property type="protein sequence ID" value="MXO68948.1"/>
    <property type="molecule type" value="Genomic_DNA"/>
</dbReference>
<dbReference type="Gene3D" id="1.25.40.10">
    <property type="entry name" value="Tetratricopeptide repeat domain"/>
    <property type="match status" value="3"/>
</dbReference>
<dbReference type="RefSeq" id="WP_160733545.1">
    <property type="nucleotide sequence ID" value="NZ_WTYO01000003.1"/>
</dbReference>
<name>A0ABW9UXQ0_9SPHN</name>
<dbReference type="Pfam" id="PF23914">
    <property type="entry name" value="TPR_CcmH_CycH"/>
    <property type="match status" value="1"/>
</dbReference>
<dbReference type="PANTHER" id="PTHR12788">
    <property type="entry name" value="PROTEIN-TYROSINE SULFOTRANSFERASE 2"/>
    <property type="match status" value="1"/>
</dbReference>
<dbReference type="SMART" id="SM00028">
    <property type="entry name" value="TPR"/>
    <property type="match status" value="7"/>
</dbReference>
<dbReference type="SUPFAM" id="SSF48452">
    <property type="entry name" value="TPR-like"/>
    <property type="match status" value="2"/>
</dbReference>
<evidence type="ECO:0000256" key="1">
    <source>
        <dbReference type="ARBA" id="ARBA00022679"/>
    </source>
</evidence>
<gene>
    <name evidence="4" type="ORF">GRI72_08930</name>
</gene>
<evidence type="ECO:0000313" key="5">
    <source>
        <dbReference type="Proteomes" id="UP000444401"/>
    </source>
</evidence>
<proteinExistence type="predicted"/>
<feature type="domain" description="Cytochrome c-type biogenesis protein H TPR" evidence="3">
    <location>
        <begin position="166"/>
        <end position="277"/>
    </location>
</feature>